<dbReference type="SMART" id="SM00382">
    <property type="entry name" value="AAA"/>
    <property type="match status" value="1"/>
</dbReference>
<dbReference type="InterPro" id="IPR027417">
    <property type="entry name" value="P-loop_NTPase"/>
</dbReference>
<accession>A0A0P0USW8</accession>
<dbReference type="InterPro" id="IPR045006">
    <property type="entry name" value="CHLI-like"/>
</dbReference>
<keyword evidence="4" id="KW-1185">Reference proteome</keyword>
<dbReference type="Gene3D" id="3.40.50.300">
    <property type="entry name" value="P-loop containing nucleotide triphosphate hydrolases"/>
    <property type="match status" value="1"/>
</dbReference>
<reference evidence="3 4" key="1">
    <citation type="journal article" date="2000" name="Mar. Ecol. Prog. Ser.">
        <title>Phylogenetic characterization of endosymbionts in three hydrothermal vent mussels: influence on host distributions.</title>
        <authorList>
            <person name="Fujiwara Y."/>
            <person name="Takai K."/>
            <person name="Uematsu K."/>
            <person name="Tsuchida S."/>
            <person name="Hunt J.C."/>
            <person name="Hashimoto J."/>
        </authorList>
    </citation>
    <scope>NUCLEOTIDE SEQUENCE [LARGE SCALE GENOMIC DNA]</scope>
    <source>
        <strain evidence="3 4">Myojin Knoll</strain>
    </source>
</reference>
<dbReference type="InterPro" id="IPR020568">
    <property type="entry name" value="Ribosomal_Su5_D2-typ_SF"/>
</dbReference>
<dbReference type="CDD" id="cd00009">
    <property type="entry name" value="AAA"/>
    <property type="match status" value="1"/>
</dbReference>
<dbReference type="EMBL" id="AP013042">
    <property type="protein sequence ID" value="BAS68421.1"/>
    <property type="molecule type" value="Genomic_DNA"/>
</dbReference>
<gene>
    <name evidence="3" type="ORF">BSEPE_1443</name>
</gene>
<dbReference type="KEGG" id="ebh:BSEPE_1443"/>
<dbReference type="PANTHER" id="PTHR32039:SF7">
    <property type="entry name" value="COMPETENCE PROTEIN COMM"/>
    <property type="match status" value="1"/>
</dbReference>
<evidence type="ECO:0000313" key="3">
    <source>
        <dbReference type="EMBL" id="BAS68421.1"/>
    </source>
</evidence>
<dbReference type="InterPro" id="IPR003593">
    <property type="entry name" value="AAA+_ATPase"/>
</dbReference>
<dbReference type="InterPro" id="IPR014721">
    <property type="entry name" value="Ribsml_uS5_D2-typ_fold_subgr"/>
</dbReference>
<evidence type="ECO:0000256" key="1">
    <source>
        <dbReference type="ARBA" id="ARBA00006354"/>
    </source>
</evidence>
<dbReference type="PANTHER" id="PTHR32039">
    <property type="entry name" value="MAGNESIUM-CHELATASE SUBUNIT CHLI"/>
    <property type="match status" value="1"/>
</dbReference>
<dbReference type="Gene3D" id="3.30.230.10">
    <property type="match status" value="1"/>
</dbReference>
<dbReference type="AlphaFoldDB" id="A0A0P0USW8"/>
<organism evidence="3 4">
    <name type="scientific">endosymbiont of Bathymodiolus septemdierum str. Myojin knoll</name>
    <dbReference type="NCBI Taxonomy" id="1303921"/>
    <lineage>
        <taxon>Bacteria</taxon>
        <taxon>Pseudomonadati</taxon>
        <taxon>Pseudomonadota</taxon>
        <taxon>Gammaproteobacteria</taxon>
        <taxon>sulfur-oxidizing symbionts</taxon>
    </lineage>
</organism>
<dbReference type="Pfam" id="PF13335">
    <property type="entry name" value="Mg_chelatase_C"/>
    <property type="match status" value="1"/>
</dbReference>
<dbReference type="Proteomes" id="UP000067399">
    <property type="component" value="Chromosome"/>
</dbReference>
<dbReference type="NCBIfam" id="NF007365">
    <property type="entry name" value="PRK09862.1"/>
    <property type="match status" value="1"/>
</dbReference>
<sequence>MSKLAKIFTRASTGMQAPLVTIEVHISGGLPGFSIVGLPEGAVRESKDRVRSALMNSGFKLPKGRITVSLAPANLPKSGGRYDLPIAIGLLIASEQINPSVNFRQFEFFGELGLDGVLRVTEGLLPAIIASSQDQRNIILPVQDANQYALVSQAKIYPCESLLQVCELLHGADNINQLVHNLADEQLAYQNDFSQVKGQYHAKRALEIAVSGGHNLLLIGPPGSGKTMLAERLPSIMPPLTTDKALERASVYSVANKPLDLTQLKIRSFRSPHHSSSAVALVGGGSPPKPGEISLAHEGVLFLDELPEFPRSVLEVLRQPLESGEIHLSRAAQQSTFPANFQLIGAMNPCPCGYYGDGTAKCHCTADQIDKYKNKISGPLLDRIDMVLTVPPLPKEILLNQTAEETETSETIRQRVIKAYNIQLKRQGKSNDKLAPDEIEKLTHLNADNKHLLSSVIDKLNLSARAYHRILKVARTIADLEGNAIVDKPHLIEAIGYRRFND</sequence>
<evidence type="ECO:0000313" key="4">
    <source>
        <dbReference type="Proteomes" id="UP000067399"/>
    </source>
</evidence>
<dbReference type="InterPro" id="IPR000523">
    <property type="entry name" value="Mg_chelatse_chII-like_cat_dom"/>
</dbReference>
<evidence type="ECO:0000259" key="2">
    <source>
        <dbReference type="SMART" id="SM00382"/>
    </source>
</evidence>
<reference evidence="3 4" key="2">
    <citation type="journal article" date="2016" name="ISME J.">
        <title>Heterogeneous composition of key metabolic gene clusters in a vent mussel symbiont population.</title>
        <authorList>
            <person name="Ikuta T."/>
            <person name="Takaki Y."/>
            <person name="Nagai Y."/>
            <person name="Shimamura S."/>
            <person name="Tsuda M."/>
            <person name="Kawagucci S."/>
            <person name="Aoki Y."/>
            <person name="Inoue K."/>
            <person name="Teruya M."/>
            <person name="Satou K."/>
            <person name="Teruya K."/>
            <person name="Shimoji M."/>
            <person name="Tamotsu H."/>
            <person name="Hirano T."/>
            <person name="Maruyama T."/>
            <person name="Yoshida T."/>
        </authorList>
    </citation>
    <scope>NUCLEOTIDE SEQUENCE [LARGE SCALE GENOMIC DNA]</scope>
    <source>
        <strain evidence="3 4">Myojin Knoll</strain>
    </source>
</reference>
<dbReference type="SUPFAM" id="SSF52540">
    <property type="entry name" value="P-loop containing nucleoside triphosphate hydrolases"/>
    <property type="match status" value="1"/>
</dbReference>
<name>A0A0P0USW8_9GAMM</name>
<dbReference type="OrthoDB" id="9813147at2"/>
<proteinExistence type="inferred from homology"/>
<feature type="domain" description="AAA+ ATPase" evidence="2">
    <location>
        <begin position="212"/>
        <end position="394"/>
    </location>
</feature>
<dbReference type="InterPro" id="IPR004482">
    <property type="entry name" value="Mg_chelat-rel"/>
</dbReference>
<dbReference type="RefSeq" id="WP_066045705.1">
    <property type="nucleotide sequence ID" value="NZ_AP013042.1"/>
</dbReference>
<dbReference type="InterPro" id="IPR025158">
    <property type="entry name" value="Mg_chelat-rel_C"/>
</dbReference>
<dbReference type="STRING" id="1303921.BSEPE_1443"/>
<comment type="similarity">
    <text evidence="1">Belongs to the Mg-chelatase subunits D/I family. ComM subfamily.</text>
</comment>
<dbReference type="Pfam" id="PF13541">
    <property type="entry name" value="ChlI"/>
    <property type="match status" value="1"/>
</dbReference>
<dbReference type="Pfam" id="PF01078">
    <property type="entry name" value="Mg_chelatase"/>
    <property type="match status" value="1"/>
</dbReference>
<dbReference type="SUPFAM" id="SSF54211">
    <property type="entry name" value="Ribosomal protein S5 domain 2-like"/>
    <property type="match status" value="1"/>
</dbReference>
<dbReference type="GO" id="GO:0005524">
    <property type="term" value="F:ATP binding"/>
    <property type="evidence" value="ECO:0007669"/>
    <property type="project" value="InterPro"/>
</dbReference>
<dbReference type="NCBIfam" id="TIGR00368">
    <property type="entry name" value="YifB family Mg chelatase-like AAA ATPase"/>
    <property type="match status" value="1"/>
</dbReference>
<protein>
    <submittedName>
        <fullName evidence="3">Magnesium chelatase family protein</fullName>
    </submittedName>
</protein>